<protein>
    <submittedName>
        <fullName evidence="2">Uncharacterized protein</fullName>
    </submittedName>
</protein>
<evidence type="ECO:0000313" key="3">
    <source>
        <dbReference type="Proteomes" id="UP000183315"/>
    </source>
</evidence>
<name>A0A1H7AHL2_9MICO</name>
<reference evidence="3" key="1">
    <citation type="submission" date="2016-10" db="EMBL/GenBank/DDBJ databases">
        <authorList>
            <person name="Varghese N."/>
        </authorList>
    </citation>
    <scope>NUCLEOTIDE SEQUENCE [LARGE SCALE GENOMIC DNA]</scope>
    <source>
        <strain evidence="3">DSM 24868</strain>
    </source>
</reference>
<keyword evidence="3" id="KW-1185">Reference proteome</keyword>
<proteinExistence type="predicted"/>
<dbReference type="Proteomes" id="UP000183315">
    <property type="component" value="Unassembled WGS sequence"/>
</dbReference>
<dbReference type="STRING" id="1043493.SAMN05421637_2402"/>
<dbReference type="AlphaFoldDB" id="A0A1H7AHL2"/>
<feature type="chain" id="PRO_5010212949" evidence="1">
    <location>
        <begin position="25"/>
        <end position="167"/>
    </location>
</feature>
<accession>A0A1H7AHL2</accession>
<evidence type="ECO:0000256" key="1">
    <source>
        <dbReference type="SAM" id="SignalP"/>
    </source>
</evidence>
<keyword evidence="1" id="KW-0732">Signal</keyword>
<dbReference type="EMBL" id="FNZI01000006">
    <property type="protein sequence ID" value="SEJ61400.1"/>
    <property type="molecule type" value="Genomic_DNA"/>
</dbReference>
<feature type="signal peptide" evidence="1">
    <location>
        <begin position="1"/>
        <end position="24"/>
    </location>
</feature>
<sequence length="167" mass="18741">MMKKILATLFASALMMTAAGTAASAEDTTYREETGWAQGCEFAGANWAMYFEPFTCTRIVAGNPKKHVNNVGEVWIEDYDPVAGTVTVNVDLWEWKAQYTDPYVVHIAYSDEPFTQKNPAPGRFPINTEKLVEGVDYWTLLPYGVIKVYNVPIANYYAVHTEVLVKN</sequence>
<evidence type="ECO:0000313" key="2">
    <source>
        <dbReference type="EMBL" id="SEJ61400.1"/>
    </source>
</evidence>
<gene>
    <name evidence="2" type="ORF">SAMN05421637_2402</name>
</gene>
<organism evidence="2 3">
    <name type="scientific">Demequina mangrovi</name>
    <dbReference type="NCBI Taxonomy" id="1043493"/>
    <lineage>
        <taxon>Bacteria</taxon>
        <taxon>Bacillati</taxon>
        <taxon>Actinomycetota</taxon>
        <taxon>Actinomycetes</taxon>
        <taxon>Micrococcales</taxon>
        <taxon>Demequinaceae</taxon>
        <taxon>Demequina</taxon>
    </lineage>
</organism>
<dbReference type="OrthoDB" id="5149873at2"/>
<dbReference type="RefSeq" id="WP_042215703.1">
    <property type="nucleotide sequence ID" value="NZ_BBLU01000014.1"/>
</dbReference>